<reference evidence="1" key="1">
    <citation type="submission" date="2023-05" db="EMBL/GenBank/DDBJ databases">
        <authorList>
            <person name="Huff M."/>
        </authorList>
    </citation>
    <scope>NUCLEOTIDE SEQUENCE</scope>
</reference>
<organism evidence="1 2">
    <name type="scientific">Fraxinus pennsylvanica</name>
    <dbReference type="NCBI Taxonomy" id="56036"/>
    <lineage>
        <taxon>Eukaryota</taxon>
        <taxon>Viridiplantae</taxon>
        <taxon>Streptophyta</taxon>
        <taxon>Embryophyta</taxon>
        <taxon>Tracheophyta</taxon>
        <taxon>Spermatophyta</taxon>
        <taxon>Magnoliopsida</taxon>
        <taxon>eudicotyledons</taxon>
        <taxon>Gunneridae</taxon>
        <taxon>Pentapetalae</taxon>
        <taxon>asterids</taxon>
        <taxon>lamiids</taxon>
        <taxon>Lamiales</taxon>
        <taxon>Oleaceae</taxon>
        <taxon>Oleeae</taxon>
        <taxon>Fraxinus</taxon>
    </lineage>
</organism>
<dbReference type="Proteomes" id="UP000834106">
    <property type="component" value="Chromosome 18"/>
</dbReference>
<dbReference type="PANTHER" id="PTHR48475:SF2">
    <property type="entry name" value="RIBONUCLEASE H"/>
    <property type="match status" value="1"/>
</dbReference>
<evidence type="ECO:0000313" key="1">
    <source>
        <dbReference type="EMBL" id="CAI9782193.1"/>
    </source>
</evidence>
<evidence type="ECO:0000313" key="2">
    <source>
        <dbReference type="Proteomes" id="UP000834106"/>
    </source>
</evidence>
<accession>A0AAD2A6S8</accession>
<keyword evidence="2" id="KW-1185">Reference proteome</keyword>
<proteinExistence type="predicted"/>
<name>A0AAD2A6S8_9LAMI</name>
<sequence length="144" mass="16450">MEPVNPSAWSLFIDRSSGKRGSRARVVLVSSEGYKLNCAVRSSISKGEEVPHWMQQIITFLKDQELHEDREEVRKLGRRSTQYVLMDEVLYKRGLLSPLLRESSVGTLGLNWEGPYLISDELRSGTLRIESLDRKCNPPRMSSI</sequence>
<dbReference type="PANTHER" id="PTHR48475">
    <property type="entry name" value="RIBONUCLEASE H"/>
    <property type="match status" value="1"/>
</dbReference>
<gene>
    <name evidence="1" type="ORF">FPE_LOCUS29623</name>
</gene>
<dbReference type="EMBL" id="OU503053">
    <property type="protein sequence ID" value="CAI9782193.1"/>
    <property type="molecule type" value="Genomic_DNA"/>
</dbReference>
<dbReference type="AlphaFoldDB" id="A0AAD2A6S8"/>
<protein>
    <submittedName>
        <fullName evidence="1">Uncharacterized protein</fullName>
    </submittedName>
</protein>